<dbReference type="EMBL" id="PDCK01000039">
    <property type="protein sequence ID" value="PRQ59161.1"/>
    <property type="molecule type" value="Genomic_DNA"/>
</dbReference>
<evidence type="ECO:0000256" key="4">
    <source>
        <dbReference type="ARBA" id="ARBA00012780"/>
    </source>
</evidence>
<evidence type="ECO:0000256" key="1">
    <source>
        <dbReference type="ARBA" id="ARBA00000382"/>
    </source>
</evidence>
<dbReference type="InterPro" id="IPR012946">
    <property type="entry name" value="X8"/>
</dbReference>
<keyword evidence="5" id="KW-0449">Lipoprotein</keyword>
<keyword evidence="9" id="KW-1015">Disulfide bond</keyword>
<accession>A0A2P6SKG4</accession>
<dbReference type="AlphaFoldDB" id="A0A2P6SKG4"/>
<evidence type="ECO:0000256" key="10">
    <source>
        <dbReference type="ARBA" id="ARBA00023295"/>
    </source>
</evidence>
<dbReference type="STRING" id="74649.A0A2P6SKG4"/>
<dbReference type="InterPro" id="IPR017853">
    <property type="entry name" value="GH"/>
</dbReference>
<evidence type="ECO:0000256" key="11">
    <source>
        <dbReference type="ARBA" id="ARBA00033335"/>
    </source>
</evidence>
<evidence type="ECO:0000256" key="12">
    <source>
        <dbReference type="ARBA" id="ARBA00033417"/>
    </source>
</evidence>
<evidence type="ECO:0000256" key="9">
    <source>
        <dbReference type="ARBA" id="ARBA00023157"/>
    </source>
</evidence>
<keyword evidence="5" id="KW-0325">Glycoprotein</keyword>
<evidence type="ECO:0000256" key="8">
    <source>
        <dbReference type="ARBA" id="ARBA00022821"/>
    </source>
</evidence>
<gene>
    <name evidence="17" type="ORF">RchiOBHm_Chr1g0367121</name>
</gene>
<comment type="subcellular location">
    <subcellularLocation>
        <location evidence="2">Cell membrane</location>
        <topology evidence="2">Lipid-anchor</topology>
        <topology evidence="2">GPI-anchor</topology>
    </subcellularLocation>
</comment>
<evidence type="ECO:0000313" key="18">
    <source>
        <dbReference type="Proteomes" id="UP000238479"/>
    </source>
</evidence>
<evidence type="ECO:0000256" key="13">
    <source>
        <dbReference type="RuleBase" id="RU004335"/>
    </source>
</evidence>
<dbReference type="EC" id="3.2.1.39" evidence="4"/>
<dbReference type="SUPFAM" id="SSF51445">
    <property type="entry name" value="(Trans)glycosidases"/>
    <property type="match status" value="1"/>
</dbReference>
<dbReference type="GO" id="GO:0005975">
    <property type="term" value="P:carbohydrate metabolic process"/>
    <property type="evidence" value="ECO:0007669"/>
    <property type="project" value="InterPro"/>
</dbReference>
<reference evidence="17 18" key="1">
    <citation type="journal article" date="2018" name="Nat. Genet.">
        <title>The Rosa genome provides new insights in the design of modern roses.</title>
        <authorList>
            <person name="Bendahmane M."/>
        </authorList>
    </citation>
    <scope>NUCLEOTIDE SEQUENCE [LARGE SCALE GENOMIC DNA]</scope>
    <source>
        <strain evidence="18">cv. Old Blush</strain>
    </source>
</reference>
<dbReference type="GO" id="GO:0042973">
    <property type="term" value="F:glucan endo-1,3-beta-D-glucosidase activity"/>
    <property type="evidence" value="ECO:0007669"/>
    <property type="project" value="UniProtKB-EC"/>
</dbReference>
<keyword evidence="10 17" id="KW-0326">Glycosidase</keyword>
<dbReference type="InterPro" id="IPR044965">
    <property type="entry name" value="Glyco_hydro_17_plant"/>
</dbReference>
<feature type="chain" id="PRO_5015108699" description="glucan endo-1,3-beta-D-glucosidase" evidence="15">
    <location>
        <begin position="19"/>
        <end position="462"/>
    </location>
</feature>
<feature type="region of interest" description="Disordered" evidence="14">
    <location>
        <begin position="334"/>
        <end position="371"/>
    </location>
</feature>
<comment type="similarity">
    <text evidence="3 13">Belongs to the glycosyl hydrolase 17 family.</text>
</comment>
<keyword evidence="8" id="KW-0611">Plant defense</keyword>
<evidence type="ECO:0000256" key="15">
    <source>
        <dbReference type="SAM" id="SignalP"/>
    </source>
</evidence>
<keyword evidence="18" id="KW-1185">Reference proteome</keyword>
<evidence type="ECO:0000256" key="7">
    <source>
        <dbReference type="ARBA" id="ARBA00022801"/>
    </source>
</evidence>
<dbReference type="OMA" id="GIYDKYT"/>
<dbReference type="GO" id="GO:0006952">
    <property type="term" value="P:defense response"/>
    <property type="evidence" value="ECO:0007669"/>
    <property type="project" value="UniProtKB-KW"/>
</dbReference>
<evidence type="ECO:0000256" key="2">
    <source>
        <dbReference type="ARBA" id="ARBA00004609"/>
    </source>
</evidence>
<feature type="signal peptide" evidence="15">
    <location>
        <begin position="1"/>
        <end position="18"/>
    </location>
</feature>
<comment type="caution">
    <text evidence="17">The sequence shown here is derived from an EMBL/GenBank/DDBJ whole genome shotgun (WGS) entry which is preliminary data.</text>
</comment>
<dbReference type="PANTHER" id="PTHR32227">
    <property type="entry name" value="GLUCAN ENDO-1,3-BETA-GLUCOSIDASE BG1-RELATED-RELATED"/>
    <property type="match status" value="1"/>
</dbReference>
<feature type="domain" description="X8" evidence="16">
    <location>
        <begin position="373"/>
        <end position="457"/>
    </location>
</feature>
<dbReference type="Gramene" id="PRQ59161">
    <property type="protein sequence ID" value="PRQ59161"/>
    <property type="gene ID" value="RchiOBHm_Chr1g0367121"/>
</dbReference>
<proteinExistence type="inferred from homology"/>
<dbReference type="Pfam" id="PF00332">
    <property type="entry name" value="Glyco_hydro_17"/>
    <property type="match status" value="1"/>
</dbReference>
<keyword evidence="5" id="KW-0472">Membrane</keyword>
<evidence type="ECO:0000313" key="17">
    <source>
        <dbReference type="EMBL" id="PRQ59161.1"/>
    </source>
</evidence>
<dbReference type="FunFam" id="3.20.20.80:FF:000002">
    <property type="entry name" value="Glucan endo-1,3-beta-glucosidase 3"/>
    <property type="match status" value="1"/>
</dbReference>
<dbReference type="Gene3D" id="3.20.20.80">
    <property type="entry name" value="Glycosidases"/>
    <property type="match status" value="1"/>
</dbReference>
<evidence type="ECO:0000256" key="14">
    <source>
        <dbReference type="SAM" id="MobiDB-lite"/>
    </source>
</evidence>
<dbReference type="InterPro" id="IPR000490">
    <property type="entry name" value="Glyco_hydro_17"/>
</dbReference>
<evidence type="ECO:0000256" key="6">
    <source>
        <dbReference type="ARBA" id="ARBA00022729"/>
    </source>
</evidence>
<dbReference type="Gene3D" id="1.20.58.1040">
    <property type="match status" value="1"/>
</dbReference>
<protein>
    <recommendedName>
        <fullName evidence="4">glucan endo-1,3-beta-D-glucosidase</fullName>
        <ecNumber evidence="4">3.2.1.39</ecNumber>
    </recommendedName>
    <alternativeName>
        <fullName evidence="11">(1-&gt;3)-beta-glucan endohydrolase</fullName>
    </alternativeName>
    <alternativeName>
        <fullName evidence="12">Beta-1,3-endoglucanase</fullName>
    </alternativeName>
</protein>
<dbReference type="GO" id="GO:0098552">
    <property type="term" value="C:side of membrane"/>
    <property type="evidence" value="ECO:0007669"/>
    <property type="project" value="UniProtKB-KW"/>
</dbReference>
<keyword evidence="5" id="KW-0336">GPI-anchor</keyword>
<dbReference type="Proteomes" id="UP000238479">
    <property type="component" value="Chromosome 1"/>
</dbReference>
<organism evidence="17 18">
    <name type="scientific">Rosa chinensis</name>
    <name type="common">China rose</name>
    <dbReference type="NCBI Taxonomy" id="74649"/>
    <lineage>
        <taxon>Eukaryota</taxon>
        <taxon>Viridiplantae</taxon>
        <taxon>Streptophyta</taxon>
        <taxon>Embryophyta</taxon>
        <taxon>Tracheophyta</taxon>
        <taxon>Spermatophyta</taxon>
        <taxon>Magnoliopsida</taxon>
        <taxon>eudicotyledons</taxon>
        <taxon>Gunneridae</taxon>
        <taxon>Pentapetalae</taxon>
        <taxon>rosids</taxon>
        <taxon>fabids</taxon>
        <taxon>Rosales</taxon>
        <taxon>Rosaceae</taxon>
        <taxon>Rosoideae</taxon>
        <taxon>Rosoideae incertae sedis</taxon>
        <taxon>Rosa</taxon>
    </lineage>
</organism>
<name>A0A2P6SKG4_ROSCH</name>
<sequence length="462" mass="50521">MTTKFLLTLLLFHLSTTAYSIGVNYGTLGDNLPPPSQVANFLKTQTIIDAVKIFDMNPDIIKAFANSGISLTVTLPNGDIPTLTKPRAARRWVQQNIKPFHPATRIRYICVGTEVLHWGDDAQKSNLVAAMRTLNHALSVEGIKDIKISTPHSLGIMLASEPPSQGRFRPELTQILTPMLRFLRETKSPLMVNPYPYFGWTPQNENYALFKQSVVDPITKLTYNSMFDGLMDSIYSAAKVLGFPDVNILVGETGWPSACEFPVCSMQHAADYNGNLIKHVESGQGTPLMPNRKFETYIFALFNENQKPGPQAEKNWGLFYPNLTPVYNAGVMRNQQGADGSIPNPKPGKPATPTMPGKPATPAPGKPSNGGKVWCIAKPGVTNQALQQNLDYACSQPGVDCGPIQPGGACFSSDIRSQASYAMNAYYQKNGHNNLSCDFSQTGLVTSINPSHGPCTYTPVHR</sequence>
<keyword evidence="6 15" id="KW-0732">Signal</keyword>
<comment type="catalytic activity">
    <reaction evidence="1">
        <text>Hydrolysis of (1-&gt;3)-beta-D-glucosidic linkages in (1-&gt;3)-beta-D-glucans.</text>
        <dbReference type="EC" id="3.2.1.39"/>
    </reaction>
</comment>
<dbReference type="SMART" id="SM00768">
    <property type="entry name" value="X8"/>
    <property type="match status" value="1"/>
</dbReference>
<evidence type="ECO:0000256" key="3">
    <source>
        <dbReference type="ARBA" id="ARBA00008773"/>
    </source>
</evidence>
<dbReference type="FunFam" id="1.20.58.1040:FF:000003">
    <property type="entry name" value="glucan endo-1,3-beta-glucosidase 7"/>
    <property type="match status" value="1"/>
</dbReference>
<evidence type="ECO:0000259" key="16">
    <source>
        <dbReference type="SMART" id="SM00768"/>
    </source>
</evidence>
<dbReference type="Pfam" id="PF07983">
    <property type="entry name" value="X8"/>
    <property type="match status" value="1"/>
</dbReference>
<evidence type="ECO:0000256" key="5">
    <source>
        <dbReference type="ARBA" id="ARBA00022622"/>
    </source>
</evidence>
<dbReference type="GO" id="GO:0005886">
    <property type="term" value="C:plasma membrane"/>
    <property type="evidence" value="ECO:0007669"/>
    <property type="project" value="UniProtKB-SubCell"/>
</dbReference>
<keyword evidence="7 17" id="KW-0378">Hydrolase</keyword>